<dbReference type="PROSITE" id="PS51257">
    <property type="entry name" value="PROKAR_LIPOPROTEIN"/>
    <property type="match status" value="1"/>
</dbReference>
<keyword evidence="4" id="KW-1185">Reference proteome</keyword>
<sequence>MIFRSKVDAFFVNFILIVLAIVALSCFWPLVFMKGVTWLAAFLMTASFSLIVSILVWSIFSIKYAFCEKHLFVKGGPFRSRISYGDITKVDPTKDIFTGYRILSSRDALEICYKTGIAGSVKISPEHKKEFISELQKRCPHVRFRE</sequence>
<evidence type="ECO:0000313" key="4">
    <source>
        <dbReference type="Proteomes" id="UP000219356"/>
    </source>
</evidence>
<evidence type="ECO:0000256" key="1">
    <source>
        <dbReference type="SAM" id="Phobius"/>
    </source>
</evidence>
<accession>A0A285NKU6</accession>
<evidence type="ECO:0000313" key="3">
    <source>
        <dbReference type="EMBL" id="SNZ10112.1"/>
    </source>
</evidence>
<feature type="transmembrane region" description="Helical" evidence="1">
    <location>
        <begin position="12"/>
        <end position="32"/>
    </location>
</feature>
<dbReference type="OrthoDB" id="2436858at2"/>
<proteinExistence type="predicted"/>
<dbReference type="RefSeq" id="WP_097040868.1">
    <property type="nucleotide sequence ID" value="NZ_OBEK01000002.1"/>
</dbReference>
<dbReference type="GO" id="GO:0030153">
    <property type="term" value="P:bacteriocin immunity"/>
    <property type="evidence" value="ECO:0007669"/>
    <property type="project" value="InterPro"/>
</dbReference>
<feature type="transmembrane region" description="Helical" evidence="1">
    <location>
        <begin position="38"/>
        <end position="60"/>
    </location>
</feature>
<keyword evidence="1" id="KW-0472">Membrane</keyword>
<dbReference type="Pfam" id="PF06713">
    <property type="entry name" value="bPH_4"/>
    <property type="match status" value="1"/>
</dbReference>
<protein>
    <submittedName>
        <fullName evidence="3">PH domain-containing protein</fullName>
    </submittedName>
</protein>
<dbReference type="AlphaFoldDB" id="A0A285NKU6"/>
<organism evidence="3 4">
    <name type="scientific">Terribacillus aidingensis</name>
    <dbReference type="NCBI Taxonomy" id="586416"/>
    <lineage>
        <taxon>Bacteria</taxon>
        <taxon>Bacillati</taxon>
        <taxon>Bacillota</taxon>
        <taxon>Bacilli</taxon>
        <taxon>Bacillales</taxon>
        <taxon>Bacillaceae</taxon>
        <taxon>Terribacillus</taxon>
    </lineage>
</organism>
<keyword evidence="1" id="KW-0812">Transmembrane</keyword>
<dbReference type="Proteomes" id="UP000219356">
    <property type="component" value="Unassembled WGS sequence"/>
</dbReference>
<name>A0A285NKU6_9BACI</name>
<reference evidence="4" key="1">
    <citation type="submission" date="2017-09" db="EMBL/GenBank/DDBJ databases">
        <authorList>
            <person name="Varghese N."/>
            <person name="Submissions S."/>
        </authorList>
    </citation>
    <scope>NUCLEOTIDE SEQUENCE [LARGE SCALE GENOMIC DNA]</scope>
    <source>
        <strain evidence="4">CGMCC 1.8913</strain>
    </source>
</reference>
<dbReference type="EMBL" id="OBEK01000002">
    <property type="protein sequence ID" value="SNZ10112.1"/>
    <property type="molecule type" value="Genomic_DNA"/>
</dbReference>
<keyword evidence="1" id="KW-1133">Transmembrane helix</keyword>
<feature type="domain" description="Uncharacterized protein YyaB-like PH" evidence="2">
    <location>
        <begin position="62"/>
        <end position="139"/>
    </location>
</feature>
<gene>
    <name evidence="3" type="ORF">SAMN05421503_1542</name>
</gene>
<evidence type="ECO:0000259" key="2">
    <source>
        <dbReference type="Pfam" id="PF06713"/>
    </source>
</evidence>
<dbReference type="InterPro" id="IPR009589">
    <property type="entry name" value="PH_YyaB-like"/>
</dbReference>